<keyword evidence="1" id="KW-1133">Transmembrane helix</keyword>
<keyword evidence="1" id="KW-0812">Transmembrane</keyword>
<protein>
    <submittedName>
        <fullName evidence="2">Exopolysaccharide biosynthesis protein</fullName>
    </submittedName>
</protein>
<dbReference type="AlphaFoldDB" id="A0A558HX51"/>
<reference evidence="2 3" key="1">
    <citation type="submission" date="2019-07" db="EMBL/GenBank/DDBJ databases">
        <title>Diversity of Bacteria from Kongsfjorden, Arctic.</title>
        <authorList>
            <person name="Yu Y."/>
        </authorList>
    </citation>
    <scope>NUCLEOTIDE SEQUENCE [LARGE SCALE GENOMIC DNA]</scope>
    <source>
        <strain evidence="2 3">SM1923</strain>
    </source>
</reference>
<dbReference type="PANTHER" id="PTHR41795:SF1">
    <property type="entry name" value="EXOPOLYSACCHARIDE SYNTHESIS PROTEIN"/>
    <property type="match status" value="1"/>
</dbReference>
<feature type="transmembrane region" description="Helical" evidence="1">
    <location>
        <begin position="127"/>
        <end position="144"/>
    </location>
</feature>
<dbReference type="PANTHER" id="PTHR41795">
    <property type="entry name" value="EXOPOLYSACCHARIDE SYNTHESIS PROTEIN"/>
    <property type="match status" value="1"/>
</dbReference>
<sequence length="194" mass="20862">MSEHAKDSGLTGLLEELDREIVGDISLGSILEHFNSRGFGPLVVLPALLVLLPTGAIPGVPTTCALFIVLIAGQLLLGRRTPWLPKRLADFSFDHTRLTHGVQRVRPWTLRIDRLLKPRLRFMTQGFAYRAIAILAIALALTMVPLELVPFAAALPAVTLLLLGLGLIGEDGLVILLALLVMLADAAAGVWLVG</sequence>
<dbReference type="EMBL" id="VNFH01000001">
    <property type="protein sequence ID" value="TVU73678.1"/>
    <property type="molecule type" value="Genomic_DNA"/>
</dbReference>
<feature type="transmembrane region" description="Helical" evidence="1">
    <location>
        <begin position="44"/>
        <end position="77"/>
    </location>
</feature>
<dbReference type="Pfam" id="PF06055">
    <property type="entry name" value="ExoD"/>
    <property type="match status" value="1"/>
</dbReference>
<evidence type="ECO:0000313" key="2">
    <source>
        <dbReference type="EMBL" id="TVU73678.1"/>
    </source>
</evidence>
<dbReference type="STRING" id="553385.GCA_000591415_00096"/>
<dbReference type="OrthoDB" id="8635607at2"/>
<organism evidence="2 3">
    <name type="scientific">Cobetia crustatorum</name>
    <dbReference type="NCBI Taxonomy" id="553385"/>
    <lineage>
        <taxon>Bacteria</taxon>
        <taxon>Pseudomonadati</taxon>
        <taxon>Pseudomonadota</taxon>
        <taxon>Gammaproteobacteria</taxon>
        <taxon>Oceanospirillales</taxon>
        <taxon>Halomonadaceae</taxon>
        <taxon>Cobetia</taxon>
    </lineage>
</organism>
<dbReference type="PIRSF" id="PIRSF033239">
    <property type="entry name" value="ExoD"/>
    <property type="match status" value="1"/>
</dbReference>
<keyword evidence="3" id="KW-1185">Reference proteome</keyword>
<gene>
    <name evidence="2" type="ORF">FQP86_00955</name>
</gene>
<proteinExistence type="predicted"/>
<evidence type="ECO:0000313" key="3">
    <source>
        <dbReference type="Proteomes" id="UP000319941"/>
    </source>
</evidence>
<comment type="caution">
    <text evidence="2">The sequence shown here is derived from an EMBL/GenBank/DDBJ whole genome shotgun (WGS) entry which is preliminary data.</text>
</comment>
<keyword evidence="1" id="KW-0472">Membrane</keyword>
<dbReference type="InterPro" id="IPR010331">
    <property type="entry name" value="ExoD"/>
</dbReference>
<dbReference type="Proteomes" id="UP000319941">
    <property type="component" value="Unassembled WGS sequence"/>
</dbReference>
<accession>A0A558HX51</accession>
<evidence type="ECO:0000256" key="1">
    <source>
        <dbReference type="SAM" id="Phobius"/>
    </source>
</evidence>
<name>A0A558HX51_9GAMM</name>
<feature type="transmembrane region" description="Helical" evidence="1">
    <location>
        <begin position="150"/>
        <end position="168"/>
    </location>
</feature>
<dbReference type="RefSeq" id="WP_024950539.1">
    <property type="nucleotide sequence ID" value="NZ_CAWOWR010000001.1"/>
</dbReference>
<feature type="transmembrane region" description="Helical" evidence="1">
    <location>
        <begin position="173"/>
        <end position="193"/>
    </location>
</feature>